<gene>
    <name evidence="2" type="ORF">GCM10012286_83310</name>
</gene>
<dbReference type="Gene3D" id="1.10.10.10">
    <property type="entry name" value="Winged helix-like DNA-binding domain superfamily/Winged helix DNA-binding domain"/>
    <property type="match status" value="1"/>
</dbReference>
<name>A0ABQ2MYQ3_9ACTN</name>
<feature type="domain" description="HTH iclR-type" evidence="1">
    <location>
        <begin position="80"/>
        <end position="119"/>
    </location>
</feature>
<accession>A0ABQ2MYQ3</accession>
<dbReference type="EMBL" id="BMNG01000033">
    <property type="protein sequence ID" value="GGO60129.1"/>
    <property type="molecule type" value="Genomic_DNA"/>
</dbReference>
<protein>
    <recommendedName>
        <fullName evidence="1">HTH iclR-type domain-containing protein</fullName>
    </recommendedName>
</protein>
<evidence type="ECO:0000313" key="2">
    <source>
        <dbReference type="EMBL" id="GGO60129.1"/>
    </source>
</evidence>
<dbReference type="RefSeq" id="WP_189177868.1">
    <property type="nucleotide sequence ID" value="NZ_BMNG01000033.1"/>
</dbReference>
<dbReference type="InterPro" id="IPR036388">
    <property type="entry name" value="WH-like_DNA-bd_sf"/>
</dbReference>
<comment type="caution">
    <text evidence="2">The sequence shown here is derived from an EMBL/GenBank/DDBJ whole genome shotgun (WGS) entry which is preliminary data.</text>
</comment>
<evidence type="ECO:0000259" key="1">
    <source>
        <dbReference type="Pfam" id="PF09339"/>
    </source>
</evidence>
<dbReference type="Pfam" id="PF09339">
    <property type="entry name" value="HTH_IclR"/>
    <property type="match status" value="1"/>
</dbReference>
<proteinExistence type="predicted"/>
<sequence>MSLPTLSAAPDLPDTGEAACVRNRRPFDHLADHTGPVPHRLLNAAATVCRNCPLADACPARVDPATRATTPRPAAQTLQDVLTYLETADAPTSAAAIHRATGMPLPAVRRAVKALRADGRVLARRDTTTTGNVLLLTLATADA</sequence>
<dbReference type="Proteomes" id="UP000656881">
    <property type="component" value="Unassembled WGS sequence"/>
</dbReference>
<dbReference type="InterPro" id="IPR005471">
    <property type="entry name" value="Tscrpt_reg_IclR_N"/>
</dbReference>
<evidence type="ECO:0000313" key="3">
    <source>
        <dbReference type="Proteomes" id="UP000656881"/>
    </source>
</evidence>
<dbReference type="InterPro" id="IPR036390">
    <property type="entry name" value="WH_DNA-bd_sf"/>
</dbReference>
<organism evidence="2 3">
    <name type="scientific">Streptomyces lasiicapitis</name>
    <dbReference type="NCBI Taxonomy" id="1923961"/>
    <lineage>
        <taxon>Bacteria</taxon>
        <taxon>Bacillati</taxon>
        <taxon>Actinomycetota</taxon>
        <taxon>Actinomycetes</taxon>
        <taxon>Kitasatosporales</taxon>
        <taxon>Streptomycetaceae</taxon>
        <taxon>Streptomyces</taxon>
    </lineage>
</organism>
<reference evidence="3" key="1">
    <citation type="journal article" date="2019" name="Int. J. Syst. Evol. Microbiol.">
        <title>The Global Catalogue of Microorganisms (GCM) 10K type strain sequencing project: providing services to taxonomists for standard genome sequencing and annotation.</title>
        <authorList>
            <consortium name="The Broad Institute Genomics Platform"/>
            <consortium name="The Broad Institute Genome Sequencing Center for Infectious Disease"/>
            <person name="Wu L."/>
            <person name="Ma J."/>
        </authorList>
    </citation>
    <scope>NUCLEOTIDE SEQUENCE [LARGE SCALE GENOMIC DNA]</scope>
    <source>
        <strain evidence="3">CGMCC 4.7349</strain>
    </source>
</reference>
<keyword evidence="3" id="KW-1185">Reference proteome</keyword>
<dbReference type="SUPFAM" id="SSF46785">
    <property type="entry name" value="Winged helix' DNA-binding domain"/>
    <property type="match status" value="1"/>
</dbReference>